<dbReference type="AlphaFoldDB" id="A0A915HPB0"/>
<evidence type="ECO:0000313" key="1">
    <source>
        <dbReference type="Proteomes" id="UP000887565"/>
    </source>
</evidence>
<name>A0A915HPB0_ROMCU</name>
<protein>
    <submittedName>
        <fullName evidence="2">Granulins domain-containing protein</fullName>
    </submittedName>
</protein>
<accession>A0A915HPB0</accession>
<reference evidence="2" key="1">
    <citation type="submission" date="2022-11" db="UniProtKB">
        <authorList>
            <consortium name="WormBaseParasite"/>
        </authorList>
    </citation>
    <scope>IDENTIFICATION</scope>
</reference>
<sequence length="72" mass="7736">MTIASLEVCGGLPNIGPCVNKLCPTGYKCNLKENQCCEDKSATGALSAADKHFEQPLLWKYLFKKGGTGKKS</sequence>
<evidence type="ECO:0000313" key="2">
    <source>
        <dbReference type="WBParaSite" id="nRc.2.0.1.t03788-RA"/>
    </source>
</evidence>
<keyword evidence="1" id="KW-1185">Reference proteome</keyword>
<dbReference type="Proteomes" id="UP000887565">
    <property type="component" value="Unplaced"/>
</dbReference>
<proteinExistence type="predicted"/>
<organism evidence="1 2">
    <name type="scientific">Romanomermis culicivorax</name>
    <name type="common">Nematode worm</name>
    <dbReference type="NCBI Taxonomy" id="13658"/>
    <lineage>
        <taxon>Eukaryota</taxon>
        <taxon>Metazoa</taxon>
        <taxon>Ecdysozoa</taxon>
        <taxon>Nematoda</taxon>
        <taxon>Enoplea</taxon>
        <taxon>Dorylaimia</taxon>
        <taxon>Mermithida</taxon>
        <taxon>Mermithoidea</taxon>
        <taxon>Mermithidae</taxon>
        <taxon>Romanomermis</taxon>
    </lineage>
</organism>
<dbReference type="WBParaSite" id="nRc.2.0.1.t03788-RA">
    <property type="protein sequence ID" value="nRc.2.0.1.t03788-RA"/>
    <property type="gene ID" value="nRc.2.0.1.g03788"/>
</dbReference>